<accession>A0AAV9VH36</accession>
<feature type="compositionally biased region" description="Low complexity" evidence="4">
    <location>
        <begin position="105"/>
        <end position="147"/>
    </location>
</feature>
<evidence type="ECO:0000256" key="4">
    <source>
        <dbReference type="SAM" id="MobiDB-lite"/>
    </source>
</evidence>
<evidence type="ECO:0000256" key="1">
    <source>
        <dbReference type="ARBA" id="ARBA00006718"/>
    </source>
</evidence>
<comment type="similarity">
    <text evidence="1">Belongs to the HesB/IscA family.</text>
</comment>
<feature type="domain" description="Core" evidence="5">
    <location>
        <begin position="157"/>
        <end position="256"/>
    </location>
</feature>
<dbReference type="InterPro" id="IPR035903">
    <property type="entry name" value="HesB-like_dom_sf"/>
</dbReference>
<feature type="compositionally biased region" description="Basic and acidic residues" evidence="4">
    <location>
        <begin position="62"/>
        <end position="80"/>
    </location>
</feature>
<organism evidence="6 7">
    <name type="scientific">Orbilia blumenaviensis</name>
    <dbReference type="NCBI Taxonomy" id="1796055"/>
    <lineage>
        <taxon>Eukaryota</taxon>
        <taxon>Fungi</taxon>
        <taxon>Dikarya</taxon>
        <taxon>Ascomycota</taxon>
        <taxon>Pezizomycotina</taxon>
        <taxon>Orbiliomycetes</taxon>
        <taxon>Orbiliales</taxon>
        <taxon>Orbiliaceae</taxon>
        <taxon>Orbilia</taxon>
    </lineage>
</organism>
<dbReference type="InterPro" id="IPR050322">
    <property type="entry name" value="Fe-S_cluster_asmbl/transfer"/>
</dbReference>
<dbReference type="Proteomes" id="UP001373714">
    <property type="component" value="Unassembled WGS sequence"/>
</dbReference>
<dbReference type="AlphaFoldDB" id="A0AAV9VH36"/>
<reference evidence="6 7" key="1">
    <citation type="submission" date="2019-10" db="EMBL/GenBank/DDBJ databases">
        <authorList>
            <person name="Palmer J.M."/>
        </authorList>
    </citation>
    <scope>NUCLEOTIDE SEQUENCE [LARGE SCALE GENOMIC DNA]</scope>
    <source>
        <strain evidence="6 7">TWF730</strain>
    </source>
</reference>
<evidence type="ECO:0000313" key="7">
    <source>
        <dbReference type="Proteomes" id="UP001373714"/>
    </source>
</evidence>
<dbReference type="GO" id="GO:0051537">
    <property type="term" value="F:2 iron, 2 sulfur cluster binding"/>
    <property type="evidence" value="ECO:0007669"/>
    <property type="project" value="TreeGrafter"/>
</dbReference>
<comment type="function">
    <text evidence="2">Involved in the assembly of mitochondrial and cytoplasmic iron-sulfur proteins. Probably involved in the binding of an intermediate of Fe/S cluster assembly.</text>
</comment>
<dbReference type="GO" id="GO:0016226">
    <property type="term" value="P:iron-sulfur cluster assembly"/>
    <property type="evidence" value="ECO:0007669"/>
    <property type="project" value="InterPro"/>
</dbReference>
<dbReference type="FunFam" id="2.60.300.12:FF:000001">
    <property type="entry name" value="Iron-binding protein IscA"/>
    <property type="match status" value="1"/>
</dbReference>
<evidence type="ECO:0000259" key="5">
    <source>
        <dbReference type="Pfam" id="PF01521"/>
    </source>
</evidence>
<evidence type="ECO:0000313" key="6">
    <source>
        <dbReference type="EMBL" id="KAK6360216.1"/>
    </source>
</evidence>
<keyword evidence="7" id="KW-1185">Reference proteome</keyword>
<dbReference type="PANTHER" id="PTHR10072">
    <property type="entry name" value="IRON-SULFUR CLUSTER ASSEMBLY PROTEIN"/>
    <property type="match status" value="1"/>
</dbReference>
<dbReference type="Pfam" id="PF01521">
    <property type="entry name" value="Fe-S_biosyn"/>
    <property type="match status" value="1"/>
</dbReference>
<dbReference type="InterPro" id="IPR016092">
    <property type="entry name" value="ATAP"/>
</dbReference>
<dbReference type="Gene3D" id="2.60.300.12">
    <property type="entry name" value="HesB-like domain"/>
    <property type="match status" value="1"/>
</dbReference>
<dbReference type="NCBIfam" id="TIGR00049">
    <property type="entry name" value="iron-sulfur cluster assembly accessory protein"/>
    <property type="match status" value="1"/>
</dbReference>
<proteinExistence type="inferred from homology"/>
<evidence type="ECO:0000256" key="3">
    <source>
        <dbReference type="ARBA" id="ARBA00071673"/>
    </source>
</evidence>
<feature type="region of interest" description="Disordered" evidence="4">
    <location>
        <begin position="47"/>
        <end position="154"/>
    </location>
</feature>
<dbReference type="InterPro" id="IPR017870">
    <property type="entry name" value="FeS_cluster_insertion_CS"/>
</dbReference>
<gene>
    <name evidence="6" type="primary">ISA1</name>
    <name evidence="6" type="ORF">TWF730_006366</name>
</gene>
<dbReference type="GO" id="GO:0005739">
    <property type="term" value="C:mitochondrion"/>
    <property type="evidence" value="ECO:0007669"/>
    <property type="project" value="TreeGrafter"/>
</dbReference>
<comment type="caution">
    <text evidence="6">The sequence shown here is derived from an EMBL/GenBank/DDBJ whole genome shotgun (WGS) entry which is preliminary data.</text>
</comment>
<sequence length="265" mass="28698">MSLPRTLISTSRRMLAPSVKSHYAQSSSYLAPSICASCLRRSMQTATPYRPETLGMPGMDRAPPRNKDAPMSELARRSLDGKLPPFGTLPVERERPAPPTPTKAPAPTSAKATASPASKLTSTLPPPQKATVTTAATTAATAATPAPRKLRPRKAAMTLTPLAVNHLRSLTQQTPPKLIRVGVKNKGCSGLAYHLEYIESPGKFDEVVEQEGVKVYIDSKALFSIIGSEMDWVEDRLSARFVFKNPNIKEECGCGESFMVHAQRS</sequence>
<dbReference type="SUPFAM" id="SSF89360">
    <property type="entry name" value="HesB-like domain"/>
    <property type="match status" value="1"/>
</dbReference>
<dbReference type="PROSITE" id="PS01152">
    <property type="entry name" value="HESB"/>
    <property type="match status" value="1"/>
</dbReference>
<name>A0AAV9VH36_9PEZI</name>
<evidence type="ECO:0000256" key="2">
    <source>
        <dbReference type="ARBA" id="ARBA00054873"/>
    </source>
</evidence>
<dbReference type="EMBL" id="JAVHNS010000003">
    <property type="protein sequence ID" value="KAK6360216.1"/>
    <property type="molecule type" value="Genomic_DNA"/>
</dbReference>
<dbReference type="PANTHER" id="PTHR10072:SF41">
    <property type="entry name" value="IRON-SULFUR CLUSTER ASSEMBLY 1 HOMOLOG, MITOCHONDRIAL"/>
    <property type="match status" value="1"/>
</dbReference>
<protein>
    <recommendedName>
        <fullName evidence="3">Iron-sulfur assembly protein 1</fullName>
    </recommendedName>
</protein>
<dbReference type="InterPro" id="IPR000361">
    <property type="entry name" value="ATAP_core_dom"/>
</dbReference>